<dbReference type="InterPro" id="IPR012340">
    <property type="entry name" value="NA-bd_OB-fold"/>
</dbReference>
<comment type="caution">
    <text evidence="5">The sequence shown here is derived from an EMBL/GenBank/DDBJ whole genome shotgun (WGS) entry which is preliminary data.</text>
</comment>
<reference evidence="5 6" key="1">
    <citation type="journal article" date="2014" name="Int. J. Syst. Evol. Microbiol.">
        <title>Listeria floridensis sp. nov., Listeria aquatica sp. nov., Listeria cornellensis sp. nov., Listeria riparia sp. nov. and Listeria grandensis sp. nov., from agricultural and natural environments.</title>
        <authorList>
            <person name="den Bakker H.C."/>
            <person name="Warchocki S."/>
            <person name="Wright E.M."/>
            <person name="Allred A.F."/>
            <person name="Ahlstrom C."/>
            <person name="Manuel C.S."/>
            <person name="Stasiewicz M.J."/>
            <person name="Burrell A."/>
            <person name="Roof S."/>
            <person name="Strawn L."/>
            <person name="Fortes E.D."/>
            <person name="Nightingale K.K."/>
            <person name="Kephart D."/>
            <person name="Wiedmann M."/>
        </authorList>
    </citation>
    <scope>NUCLEOTIDE SEQUENCE [LARGE SCALE GENOMIC DNA]</scope>
    <source>
        <strain evidence="5 6">FSL S10-1188</strain>
    </source>
</reference>
<dbReference type="Proteomes" id="UP000019246">
    <property type="component" value="Unassembled WGS sequence"/>
</dbReference>
<dbReference type="RefSeq" id="WP_036073173.1">
    <property type="nucleotide sequence ID" value="NZ_AOCG01000011.1"/>
</dbReference>
<dbReference type="AlphaFoldDB" id="W7AY29"/>
<dbReference type="GO" id="GO:0003697">
    <property type="term" value="F:single-stranded DNA binding"/>
    <property type="evidence" value="ECO:0007669"/>
    <property type="project" value="UniProtKB-UniRule"/>
</dbReference>
<dbReference type="Gene3D" id="2.40.50.140">
    <property type="entry name" value="Nucleic acid-binding proteins"/>
    <property type="match status" value="1"/>
</dbReference>
<evidence type="ECO:0000256" key="2">
    <source>
        <dbReference type="HAMAP-Rule" id="MF_00984"/>
    </source>
</evidence>
<dbReference type="InterPro" id="IPR011344">
    <property type="entry name" value="ssDNA-bd"/>
</dbReference>
<keyword evidence="6" id="KW-1185">Reference proteome</keyword>
<gene>
    <name evidence="5" type="ORF">MAQA_10466</name>
</gene>
<feature type="region of interest" description="Disordered" evidence="4">
    <location>
        <begin position="110"/>
        <end position="135"/>
    </location>
</feature>
<dbReference type="CDD" id="cd04496">
    <property type="entry name" value="SSB_OBF"/>
    <property type="match status" value="1"/>
</dbReference>
<name>W7AY29_9LIST</name>
<evidence type="ECO:0000313" key="5">
    <source>
        <dbReference type="EMBL" id="EUJ18165.1"/>
    </source>
</evidence>
<evidence type="ECO:0000256" key="1">
    <source>
        <dbReference type="ARBA" id="ARBA00023125"/>
    </source>
</evidence>
<proteinExistence type="inferred from homology"/>
<comment type="caution">
    <text evidence="2">Lacks conserved residue(s) required for the propagation of feature annotation.</text>
</comment>
<comment type="subunit">
    <text evidence="2">Homotetramer.</text>
</comment>
<dbReference type="Pfam" id="PF00436">
    <property type="entry name" value="SSB"/>
    <property type="match status" value="1"/>
</dbReference>
<dbReference type="PANTHER" id="PTHR10302">
    <property type="entry name" value="SINGLE-STRANDED DNA-BINDING PROTEIN"/>
    <property type="match status" value="1"/>
</dbReference>
<dbReference type="InterPro" id="IPR000424">
    <property type="entry name" value="Primosome_PriB/ssb"/>
</dbReference>
<sequence>MINQVTLVGRLTKDPELQFTADDKTVLNFTLALNRFGKAKRHEQDADFIPCVAWGKRAEEMSHYCDKGTLIGVVGELQTRSYLNKEEKRVFVVEVLVRKIRYLSSNRGNLKEKESSMQGNSEDEANETNETTNDL</sequence>
<dbReference type="PIRSF" id="PIRSF002070">
    <property type="entry name" value="SSB"/>
    <property type="match status" value="1"/>
</dbReference>
<evidence type="ECO:0000313" key="6">
    <source>
        <dbReference type="Proteomes" id="UP000019246"/>
    </source>
</evidence>
<dbReference type="NCBIfam" id="TIGR00621">
    <property type="entry name" value="ssb"/>
    <property type="match status" value="1"/>
</dbReference>
<dbReference type="PANTHER" id="PTHR10302:SF27">
    <property type="entry name" value="SINGLE-STRANDED DNA-BINDING PROTEIN"/>
    <property type="match status" value="1"/>
</dbReference>
<dbReference type="GO" id="GO:0009295">
    <property type="term" value="C:nucleoid"/>
    <property type="evidence" value="ECO:0007669"/>
    <property type="project" value="TreeGrafter"/>
</dbReference>
<dbReference type="STRING" id="1265818.MAQA_10466"/>
<evidence type="ECO:0000256" key="4">
    <source>
        <dbReference type="SAM" id="MobiDB-lite"/>
    </source>
</evidence>
<dbReference type="SUPFAM" id="SSF50249">
    <property type="entry name" value="Nucleic acid-binding proteins"/>
    <property type="match status" value="1"/>
</dbReference>
<protein>
    <recommendedName>
        <fullName evidence="2 3">Single-stranded DNA-binding protein</fullName>
        <shortName evidence="2">SSB</shortName>
    </recommendedName>
</protein>
<keyword evidence="1 2" id="KW-0238">DNA-binding</keyword>
<dbReference type="PATRIC" id="fig|1265818.5.peg.2107"/>
<organism evidence="5 6">
    <name type="scientific">Listeria aquatica FSL S10-1188</name>
    <dbReference type="NCBI Taxonomy" id="1265818"/>
    <lineage>
        <taxon>Bacteria</taxon>
        <taxon>Bacillati</taxon>
        <taxon>Bacillota</taxon>
        <taxon>Bacilli</taxon>
        <taxon>Bacillales</taxon>
        <taxon>Listeriaceae</taxon>
        <taxon>Listeria</taxon>
    </lineage>
</organism>
<evidence type="ECO:0000256" key="3">
    <source>
        <dbReference type="PIRNR" id="PIRNR002070"/>
    </source>
</evidence>
<dbReference type="OrthoDB" id="9809878at2"/>
<dbReference type="EMBL" id="AOCG01000011">
    <property type="protein sequence ID" value="EUJ18165.1"/>
    <property type="molecule type" value="Genomic_DNA"/>
</dbReference>
<accession>W7AY29</accession>
<dbReference type="GO" id="GO:0006260">
    <property type="term" value="P:DNA replication"/>
    <property type="evidence" value="ECO:0007669"/>
    <property type="project" value="InterPro"/>
</dbReference>
<dbReference type="HAMAP" id="MF_00984">
    <property type="entry name" value="SSB"/>
    <property type="match status" value="1"/>
</dbReference>
<dbReference type="PROSITE" id="PS50935">
    <property type="entry name" value="SSB"/>
    <property type="match status" value="1"/>
</dbReference>